<evidence type="ECO:0000256" key="1">
    <source>
        <dbReference type="SAM" id="Coils"/>
    </source>
</evidence>
<organism evidence="2">
    <name type="scientific">Moorella thermoacetica Y72</name>
    <dbReference type="NCBI Taxonomy" id="1325331"/>
    <lineage>
        <taxon>Bacteria</taxon>
        <taxon>Bacillati</taxon>
        <taxon>Bacillota</taxon>
        <taxon>Clostridia</taxon>
        <taxon>Neomoorellales</taxon>
        <taxon>Neomoorellaceae</taxon>
        <taxon>Neomoorella</taxon>
    </lineage>
</organism>
<dbReference type="Proteomes" id="UP000063718">
    <property type="component" value="Unassembled WGS sequence"/>
</dbReference>
<keyword evidence="1" id="KW-0175">Coiled coil</keyword>
<evidence type="ECO:0000313" key="2">
    <source>
        <dbReference type="EMBL" id="GAF26891.1"/>
    </source>
</evidence>
<dbReference type="RefSeq" id="WP_025774607.1">
    <property type="nucleotide sequence ID" value="NZ_DF238840.1"/>
</dbReference>
<dbReference type="EMBL" id="DF238840">
    <property type="protein sequence ID" value="GAF26891.1"/>
    <property type="molecule type" value="Genomic_DNA"/>
</dbReference>
<dbReference type="AlphaFoldDB" id="A0A0S6UIU7"/>
<sequence length="191" mass="21533">MTVGEVVWKEFTAALQEAATLGEQISRQQEAVEEEEARTLAALVEKTRPVLPYISGKVLVRYYHPGGQFAEAEKDYIEGIVVVDEFRRKCEGSDDTRGTCTGQQLVLTRKGVLLVLTREGHWSNWQNEPSSWQAEAKEVTPLEAVQRFDFADIVQGLVDGLREAINETEKKRKQLEKRASRLAGSKKLVED</sequence>
<reference evidence="2" key="1">
    <citation type="journal article" date="2014" name="Gene">
        <title>Genome-guided analysis of transformation efficiency and carbon dioxide assimilation by Moorella thermoacetica Y72.</title>
        <authorList>
            <person name="Tsukahara K."/>
            <person name="Kita A."/>
            <person name="Nakashimada Y."/>
            <person name="Hoshino T."/>
            <person name="Murakami K."/>
        </authorList>
    </citation>
    <scope>NUCLEOTIDE SEQUENCE [LARGE SCALE GENOMIC DNA]</scope>
    <source>
        <strain evidence="2">Y72</strain>
    </source>
</reference>
<accession>A0A0S6UIU7</accession>
<keyword evidence="2" id="KW-0808">Transferase</keyword>
<proteinExistence type="predicted"/>
<dbReference type="GO" id="GO:0016740">
    <property type="term" value="F:transferase activity"/>
    <property type="evidence" value="ECO:0007669"/>
    <property type="project" value="UniProtKB-KW"/>
</dbReference>
<feature type="coiled-coil region" evidence="1">
    <location>
        <begin position="158"/>
        <end position="185"/>
    </location>
</feature>
<gene>
    <name evidence="2" type="ORF">MTY_2231</name>
</gene>
<protein>
    <submittedName>
        <fullName evidence="2">Acetyl-CoA acetyltransferase</fullName>
    </submittedName>
</protein>
<name>A0A0S6UIU7_NEOTH</name>